<keyword evidence="9" id="KW-0732">Signal</keyword>
<evidence type="ECO:0000256" key="6">
    <source>
        <dbReference type="ARBA" id="ARBA00023180"/>
    </source>
</evidence>
<dbReference type="OMA" id="HYYERCY"/>
<dbReference type="STRING" id="210143.A0A1R3H0Z6"/>
<dbReference type="Gene3D" id="2.160.20.10">
    <property type="entry name" value="Single-stranded right-handed beta-helix, Pectin lyase-like"/>
    <property type="match status" value="1"/>
</dbReference>
<dbReference type="Pfam" id="PF01095">
    <property type="entry name" value="Pectinesterase"/>
    <property type="match status" value="1"/>
</dbReference>
<dbReference type="AlphaFoldDB" id="A0A1R3H0Z6"/>
<dbReference type="GO" id="GO:0045490">
    <property type="term" value="P:pectin catabolic process"/>
    <property type="evidence" value="ECO:0007669"/>
    <property type="project" value="UniProtKB-UniPathway"/>
</dbReference>
<dbReference type="FunFam" id="2.160.20.10:FF:000013">
    <property type="entry name" value="Pectinesterase"/>
    <property type="match status" value="1"/>
</dbReference>
<evidence type="ECO:0000256" key="1">
    <source>
        <dbReference type="ARBA" id="ARBA00005184"/>
    </source>
</evidence>
<protein>
    <recommendedName>
        <fullName evidence="3">pectinesterase</fullName>
        <ecNumber evidence="3">3.1.1.11</ecNumber>
    </recommendedName>
</protein>
<evidence type="ECO:0000256" key="5">
    <source>
        <dbReference type="ARBA" id="ARBA00023085"/>
    </source>
</evidence>
<comment type="function">
    <text evidence="8">Acts in the modification of cell walls via demethylesterification of cell wall pectin.</text>
</comment>
<dbReference type="SUPFAM" id="SSF51126">
    <property type="entry name" value="Pectin lyase-like"/>
    <property type="match status" value="1"/>
</dbReference>
<comment type="catalytic activity">
    <reaction evidence="7">
        <text>[(1-&gt;4)-alpha-D-galacturonosyl methyl ester](n) + n H2O = [(1-&gt;4)-alpha-D-galacturonosyl](n) + n methanol + n H(+)</text>
        <dbReference type="Rhea" id="RHEA:22380"/>
        <dbReference type="Rhea" id="RHEA-COMP:14570"/>
        <dbReference type="Rhea" id="RHEA-COMP:14573"/>
        <dbReference type="ChEBI" id="CHEBI:15377"/>
        <dbReference type="ChEBI" id="CHEBI:15378"/>
        <dbReference type="ChEBI" id="CHEBI:17790"/>
        <dbReference type="ChEBI" id="CHEBI:140522"/>
        <dbReference type="ChEBI" id="CHEBI:140523"/>
        <dbReference type="EC" id="3.1.1.11"/>
    </reaction>
</comment>
<dbReference type="UniPathway" id="UPA00545">
    <property type="reaction ID" value="UER00823"/>
</dbReference>
<name>A0A1R3H0Z6_COCAP</name>
<evidence type="ECO:0000313" key="11">
    <source>
        <dbReference type="EMBL" id="OMO64024.1"/>
    </source>
</evidence>
<dbReference type="InterPro" id="IPR000070">
    <property type="entry name" value="Pectinesterase_cat"/>
</dbReference>
<evidence type="ECO:0000256" key="4">
    <source>
        <dbReference type="ARBA" id="ARBA00022801"/>
    </source>
</evidence>
<dbReference type="EMBL" id="AWWV01012852">
    <property type="protein sequence ID" value="OMO64024.1"/>
    <property type="molecule type" value="Genomic_DNA"/>
</dbReference>
<dbReference type="Gramene" id="OMO64024">
    <property type="protein sequence ID" value="OMO64024"/>
    <property type="gene ID" value="CCACVL1_22109"/>
</dbReference>
<keyword evidence="12" id="KW-1185">Reference proteome</keyword>
<dbReference type="PANTHER" id="PTHR31321">
    <property type="entry name" value="ACYL-COA THIOESTER HYDROLASE YBHC-RELATED"/>
    <property type="match status" value="1"/>
</dbReference>
<dbReference type="Proteomes" id="UP000188268">
    <property type="component" value="Unassembled WGS sequence"/>
</dbReference>
<keyword evidence="4" id="KW-0378">Hydrolase</keyword>
<dbReference type="EC" id="3.1.1.11" evidence="3"/>
<comment type="similarity">
    <text evidence="2">Belongs to the pectinesterase family.</text>
</comment>
<feature type="chain" id="PRO_5013000671" description="pectinesterase" evidence="9">
    <location>
        <begin position="25"/>
        <end position="335"/>
    </location>
</feature>
<evidence type="ECO:0000256" key="2">
    <source>
        <dbReference type="ARBA" id="ARBA00008891"/>
    </source>
</evidence>
<comment type="pathway">
    <text evidence="1">Glycan metabolism; pectin degradation; 2-dehydro-3-deoxy-D-gluconate from pectin: step 1/5.</text>
</comment>
<accession>A0A1R3H0Z6</accession>
<evidence type="ECO:0000256" key="8">
    <source>
        <dbReference type="ARBA" id="ARBA00057335"/>
    </source>
</evidence>
<proteinExistence type="inferred from homology"/>
<gene>
    <name evidence="11" type="ORF">CCACVL1_22109</name>
</gene>
<evidence type="ECO:0000256" key="3">
    <source>
        <dbReference type="ARBA" id="ARBA00013229"/>
    </source>
</evidence>
<evidence type="ECO:0000256" key="9">
    <source>
        <dbReference type="SAM" id="SignalP"/>
    </source>
</evidence>
<dbReference type="GO" id="GO:0030599">
    <property type="term" value="F:pectinesterase activity"/>
    <property type="evidence" value="ECO:0007669"/>
    <property type="project" value="UniProtKB-EC"/>
</dbReference>
<evidence type="ECO:0000313" key="12">
    <source>
        <dbReference type="Proteomes" id="UP000188268"/>
    </source>
</evidence>
<feature type="domain" description="Pectinesterase catalytic" evidence="10">
    <location>
        <begin position="36"/>
        <end position="324"/>
    </location>
</feature>
<dbReference type="InterPro" id="IPR011050">
    <property type="entry name" value="Pectin_lyase_fold/virulence"/>
</dbReference>
<evidence type="ECO:0000256" key="7">
    <source>
        <dbReference type="ARBA" id="ARBA00047928"/>
    </source>
</evidence>
<keyword evidence="5" id="KW-0063">Aspartyl esterase</keyword>
<keyword evidence="6" id="KW-0325">Glycoprotein</keyword>
<evidence type="ECO:0000259" key="10">
    <source>
        <dbReference type="Pfam" id="PF01095"/>
    </source>
</evidence>
<dbReference type="GO" id="GO:0042545">
    <property type="term" value="P:cell wall modification"/>
    <property type="evidence" value="ECO:0007669"/>
    <property type="project" value="InterPro"/>
</dbReference>
<organism evidence="11 12">
    <name type="scientific">Corchorus capsularis</name>
    <name type="common">Jute</name>
    <dbReference type="NCBI Taxonomy" id="210143"/>
    <lineage>
        <taxon>Eukaryota</taxon>
        <taxon>Viridiplantae</taxon>
        <taxon>Streptophyta</taxon>
        <taxon>Embryophyta</taxon>
        <taxon>Tracheophyta</taxon>
        <taxon>Spermatophyta</taxon>
        <taxon>Magnoliopsida</taxon>
        <taxon>eudicotyledons</taxon>
        <taxon>Gunneridae</taxon>
        <taxon>Pentapetalae</taxon>
        <taxon>rosids</taxon>
        <taxon>malvids</taxon>
        <taxon>Malvales</taxon>
        <taxon>Malvaceae</taxon>
        <taxon>Grewioideae</taxon>
        <taxon>Apeibeae</taxon>
        <taxon>Corchorus</taxon>
    </lineage>
</organism>
<sequence length="335" mass="37444">MQCLQNILALTLNSLLLYFSLSKALECQSDQGNLIKVDQSGTGDFTTIQQAIDSIPPDNVKWMHILISPGIFREKVTIPVNKPCIFLDGAGNQLTSIEWGDHKDTGESATFTSSPDNIVAKGITFKNTYNIPPNYNLKNKIEPALAARIYGDKSAFYNCSFFGLQDTLWDAEGRHLFHNCYFEGSVDFIFGRGQSIYEKCQIYLTAGKYTPEHPNGFITAQARNSSDDPTGFVFKYCAFTGIGEAYLGRAYGAYSRVIIYHSEMSESILPLGWDAWTYHGHEGNLYYAEEQCSGRGAGTSKRVPWLKKLTASQLSQFVSISYIDKEGWIAKQPKM</sequence>
<dbReference type="InterPro" id="IPR012334">
    <property type="entry name" value="Pectin_lyas_fold"/>
</dbReference>
<dbReference type="OrthoDB" id="2019149at2759"/>
<dbReference type="PANTHER" id="PTHR31321:SF134">
    <property type="entry name" value="PECTINESTERASE"/>
    <property type="match status" value="1"/>
</dbReference>
<reference evidence="11 12" key="1">
    <citation type="submission" date="2013-09" db="EMBL/GenBank/DDBJ databases">
        <title>Corchorus capsularis genome sequencing.</title>
        <authorList>
            <person name="Alam M."/>
            <person name="Haque M.S."/>
            <person name="Islam M.S."/>
            <person name="Emdad E.M."/>
            <person name="Islam M.M."/>
            <person name="Ahmed B."/>
            <person name="Halim A."/>
            <person name="Hossen Q.M.M."/>
            <person name="Hossain M.Z."/>
            <person name="Ahmed R."/>
            <person name="Khan M.M."/>
            <person name="Islam R."/>
            <person name="Rashid M.M."/>
            <person name="Khan S.A."/>
            <person name="Rahman M.S."/>
            <person name="Alam M."/>
        </authorList>
    </citation>
    <scope>NUCLEOTIDE SEQUENCE [LARGE SCALE GENOMIC DNA]</scope>
    <source>
        <strain evidence="12">cv. CVL-1</strain>
        <tissue evidence="11">Whole seedling</tissue>
    </source>
</reference>
<comment type="caution">
    <text evidence="11">The sequence shown here is derived from an EMBL/GenBank/DDBJ whole genome shotgun (WGS) entry which is preliminary data.</text>
</comment>
<feature type="signal peptide" evidence="9">
    <location>
        <begin position="1"/>
        <end position="24"/>
    </location>
</feature>